<organism evidence="8">
    <name type="scientific">Ascaris suum</name>
    <name type="common">Pig roundworm</name>
    <name type="synonym">Ascaris lumbricoides</name>
    <dbReference type="NCBI Taxonomy" id="6253"/>
    <lineage>
        <taxon>Eukaryota</taxon>
        <taxon>Metazoa</taxon>
        <taxon>Ecdysozoa</taxon>
        <taxon>Nematoda</taxon>
        <taxon>Chromadorea</taxon>
        <taxon>Rhabditida</taxon>
        <taxon>Spirurina</taxon>
        <taxon>Ascaridomorpha</taxon>
        <taxon>Ascaridoidea</taxon>
        <taxon>Ascarididae</taxon>
        <taxon>Ascaris</taxon>
    </lineage>
</organism>
<keyword evidence="8" id="KW-0645">Protease</keyword>
<evidence type="ECO:0000259" key="7">
    <source>
        <dbReference type="SMART" id="SM00082"/>
    </source>
</evidence>
<dbReference type="EMBL" id="JI168343">
    <property type="protein sequence ID" value="ADY43132.1"/>
    <property type="molecule type" value="mRNA"/>
</dbReference>
<protein>
    <submittedName>
        <fullName evidence="8">Carboxypeptidase N subunit 2</fullName>
    </submittedName>
</protein>
<keyword evidence="5" id="KW-0472">Membrane</keyword>
<dbReference type="InterPro" id="IPR032675">
    <property type="entry name" value="LRR_dom_sf"/>
</dbReference>
<dbReference type="InterPro" id="IPR000483">
    <property type="entry name" value="Cys-rich_flank_reg_C"/>
</dbReference>
<reference evidence="8" key="1">
    <citation type="journal article" date="2011" name="Genome Res.">
        <title>Deep small RNA sequencing from the nematode Ascaris reveals conservation, functional diversification, and novel developmental profiles.</title>
        <authorList>
            <person name="Wang J."/>
            <person name="Czech B."/>
            <person name="Crunk A."/>
            <person name="Wallace A."/>
            <person name="Mitreva M."/>
            <person name="Hannon G.J."/>
            <person name="Davis R.E."/>
        </authorList>
    </citation>
    <scope>NUCLEOTIDE SEQUENCE</scope>
</reference>
<keyword evidence="5" id="KW-0812">Transmembrane</keyword>
<dbReference type="PANTHER" id="PTHR24366">
    <property type="entry name" value="IG(IMMUNOGLOBULIN) AND LRR(LEUCINE RICH REPEAT) DOMAINS"/>
    <property type="match status" value="1"/>
</dbReference>
<evidence type="ECO:0000256" key="2">
    <source>
        <dbReference type="ARBA" id="ARBA00022729"/>
    </source>
</evidence>
<evidence type="ECO:0000313" key="8">
    <source>
        <dbReference type="EMBL" id="ADY43132.1"/>
    </source>
</evidence>
<dbReference type="SUPFAM" id="SSF52058">
    <property type="entry name" value="L domain-like"/>
    <property type="match status" value="1"/>
</dbReference>
<dbReference type="SMART" id="SM00082">
    <property type="entry name" value="LRRCT"/>
    <property type="match status" value="1"/>
</dbReference>
<name>F1KZ28_ASCSU</name>
<dbReference type="PROSITE" id="PS51450">
    <property type="entry name" value="LRR"/>
    <property type="match status" value="2"/>
</dbReference>
<dbReference type="GO" id="GO:0004180">
    <property type="term" value="F:carboxypeptidase activity"/>
    <property type="evidence" value="ECO:0007669"/>
    <property type="project" value="UniProtKB-KW"/>
</dbReference>
<proteinExistence type="evidence at transcript level"/>
<dbReference type="SMART" id="SM00364">
    <property type="entry name" value="LRR_BAC"/>
    <property type="match status" value="6"/>
</dbReference>
<evidence type="ECO:0000256" key="1">
    <source>
        <dbReference type="ARBA" id="ARBA00022614"/>
    </source>
</evidence>
<dbReference type="Pfam" id="PF00560">
    <property type="entry name" value="LRR_1"/>
    <property type="match status" value="1"/>
</dbReference>
<evidence type="ECO:0000256" key="4">
    <source>
        <dbReference type="SAM" id="MobiDB-lite"/>
    </source>
</evidence>
<feature type="compositionally biased region" description="Pro residues" evidence="4">
    <location>
        <begin position="621"/>
        <end position="633"/>
    </location>
</feature>
<accession>F1KZ28</accession>
<dbReference type="Pfam" id="PF13855">
    <property type="entry name" value="LRR_8"/>
    <property type="match status" value="2"/>
</dbReference>
<keyword evidence="2 6" id="KW-0732">Signal</keyword>
<keyword evidence="3" id="KW-0677">Repeat</keyword>
<dbReference type="InterPro" id="IPR001611">
    <property type="entry name" value="Leu-rich_rpt"/>
</dbReference>
<evidence type="ECO:0000256" key="5">
    <source>
        <dbReference type="SAM" id="Phobius"/>
    </source>
</evidence>
<feature type="signal peptide" evidence="6">
    <location>
        <begin position="1"/>
        <end position="41"/>
    </location>
</feature>
<sequence length="633" mass="70893">MQPHLQLHSFQAYMGRSSPNACLMFSLLILLIIHTFHSSSALSVAATRTGVSIVRAYCPPQCECEEVVEKGERHKISVYCHHGGLYQDDFFDIIKQISPKVTTLDIEAPPEKPNRLLWDDNLNRFKHLKVLRLVNCGIPAISRSLKLHSLEVLDLRGNNIDHITISIFSEVPSIKTLNLAHNLLSVLPTGAFTYLRNMETLSLAYNNISELSANLLRGHERLEALHLDGNHISVTQLNDLFSDVKQLQRLELNYCKIRPVEKLRLDKVASLNRLGLAGNQLGLVPTMILGNLSQLSTLDLADNGILEIASHAFVASNITHLFLARNHLGKTRDAFRANCFAGARIVEIDLSYNELENFDSTIFGDSQSSIETLHLNGNRITHFSAKFTHNLTSLHRLHMADNEITQIPAALPAEYAQLTFLNLSGNALDDFPDHSRQLLPSLVQLDISNNLFSSFSMSVLQNFINALDKVYLYNNPWDCGCLIDELKRHMNERYGYRWELRYEQTQCATPEDLRGAVIVRLNHISDCAVLFGARYGLSQASELSILLAALIIIALISSTVILLAYYRRERRQKKISYMDVRQSHSRTALTLSQHMSGSPSLVTEPLTPTLDSPLSGLSSKVPPPPPPPVLATF</sequence>
<keyword evidence="8" id="KW-0121">Carboxypeptidase</keyword>
<dbReference type="AlphaFoldDB" id="F1KZ28"/>
<dbReference type="Gene3D" id="3.80.10.10">
    <property type="entry name" value="Ribonuclease Inhibitor"/>
    <property type="match status" value="2"/>
</dbReference>
<dbReference type="PANTHER" id="PTHR24366:SF160">
    <property type="entry name" value="SI:CH211-191D15.2"/>
    <property type="match status" value="1"/>
</dbReference>
<dbReference type="InterPro" id="IPR003591">
    <property type="entry name" value="Leu-rich_rpt_typical-subtyp"/>
</dbReference>
<feature type="region of interest" description="Disordered" evidence="4">
    <location>
        <begin position="611"/>
        <end position="633"/>
    </location>
</feature>
<feature type="domain" description="LRRCT" evidence="7">
    <location>
        <begin position="475"/>
        <end position="528"/>
    </location>
</feature>
<keyword evidence="8" id="KW-0378">Hydrolase</keyword>
<dbReference type="SMART" id="SM00369">
    <property type="entry name" value="LRR_TYP"/>
    <property type="match status" value="9"/>
</dbReference>
<feature type="chain" id="PRO_5003265731" evidence="6">
    <location>
        <begin position="42"/>
        <end position="633"/>
    </location>
</feature>
<evidence type="ECO:0000256" key="3">
    <source>
        <dbReference type="ARBA" id="ARBA00022737"/>
    </source>
</evidence>
<keyword evidence="1" id="KW-0433">Leucine-rich repeat</keyword>
<feature type="transmembrane region" description="Helical" evidence="5">
    <location>
        <begin position="543"/>
        <end position="566"/>
    </location>
</feature>
<evidence type="ECO:0000256" key="6">
    <source>
        <dbReference type="SAM" id="SignalP"/>
    </source>
</evidence>
<keyword evidence="5" id="KW-1133">Transmembrane helix</keyword>